<evidence type="ECO:0000256" key="1">
    <source>
        <dbReference type="ARBA" id="ARBA00006432"/>
    </source>
</evidence>
<dbReference type="Gene3D" id="3.40.50.980">
    <property type="match status" value="2"/>
</dbReference>
<name>A0A7C0U5L5_9BACT</name>
<feature type="non-terminal residue" evidence="4">
    <location>
        <position position="297"/>
    </location>
</feature>
<dbReference type="InterPro" id="IPR000873">
    <property type="entry name" value="AMP-dep_synth/lig_dom"/>
</dbReference>
<comment type="caution">
    <text evidence="4">The sequence shown here is derived from an EMBL/GenBank/DDBJ whole genome shotgun (WGS) entry which is preliminary data.</text>
</comment>
<evidence type="ECO:0000256" key="2">
    <source>
        <dbReference type="ARBA" id="ARBA00022598"/>
    </source>
</evidence>
<sequence length="297" mass="33503">MSYNSKQFAEFFEYGFTYVEGFMRSVRRYPNKLALYCTTHNREWTYSQLNQEVNRLVHALRACGVEQHDVVMYQLMNCAEFAFIYLASQKLGAVNSPINFRFSPGETAFIIDESKPRVFFYDAKIAGAAKDALMLAKHRPEVVVVVGAQKGESHCGFLSYEEFVKDAASSEPDLPKMHVYDEVTRLFTSGTTGLPKGVPLNHVNEIMNTHDVVMHLGLSQKDVVMNLSPWFHRGGLYIFGPCPVFYVGAEGVALKVFSPGAALDWIEKLGVTFICGVPSMYRAMIEEQSFRPRDLST</sequence>
<dbReference type="GO" id="GO:0006631">
    <property type="term" value="P:fatty acid metabolic process"/>
    <property type="evidence" value="ECO:0007669"/>
    <property type="project" value="TreeGrafter"/>
</dbReference>
<dbReference type="GO" id="GO:0031956">
    <property type="term" value="F:medium-chain fatty acid-CoA ligase activity"/>
    <property type="evidence" value="ECO:0007669"/>
    <property type="project" value="TreeGrafter"/>
</dbReference>
<dbReference type="PANTHER" id="PTHR43201:SF5">
    <property type="entry name" value="MEDIUM-CHAIN ACYL-COA LIGASE ACSF2, MITOCHONDRIAL"/>
    <property type="match status" value="1"/>
</dbReference>
<protein>
    <submittedName>
        <fullName evidence="4">Long-chain fatty acid--CoA ligase</fullName>
    </submittedName>
</protein>
<gene>
    <name evidence="4" type="ORF">ENF32_00745</name>
</gene>
<dbReference type="AlphaFoldDB" id="A0A7C0U5L5"/>
<dbReference type="PANTHER" id="PTHR43201">
    <property type="entry name" value="ACYL-COA SYNTHETASE"/>
    <property type="match status" value="1"/>
</dbReference>
<reference evidence="4" key="1">
    <citation type="journal article" date="2020" name="mSystems">
        <title>Genome- and Community-Level Interaction Insights into Carbon Utilization and Element Cycling Functions of Hydrothermarchaeota in Hydrothermal Sediment.</title>
        <authorList>
            <person name="Zhou Z."/>
            <person name="Liu Y."/>
            <person name="Xu W."/>
            <person name="Pan J."/>
            <person name="Luo Z.H."/>
            <person name="Li M."/>
        </authorList>
    </citation>
    <scope>NUCLEOTIDE SEQUENCE [LARGE SCALE GENOMIC DNA]</scope>
    <source>
        <strain evidence="4">HyVt-115</strain>
    </source>
</reference>
<keyword evidence="2 4" id="KW-0436">Ligase</keyword>
<feature type="domain" description="AMP-dependent synthetase/ligase" evidence="3">
    <location>
        <begin position="23"/>
        <end position="291"/>
    </location>
</feature>
<organism evidence="4">
    <name type="scientific">Thermosulfidibacter takaii</name>
    <dbReference type="NCBI Taxonomy" id="412593"/>
    <lineage>
        <taxon>Bacteria</taxon>
        <taxon>Pseudomonadati</taxon>
        <taxon>Thermosulfidibacterota</taxon>
        <taxon>Thermosulfidibacteria</taxon>
        <taxon>Thermosulfidibacterales</taxon>
        <taxon>Thermosulfidibacteraceae</taxon>
    </lineage>
</organism>
<evidence type="ECO:0000313" key="4">
    <source>
        <dbReference type="EMBL" id="HDD52582.1"/>
    </source>
</evidence>
<accession>A0A7C0U5L5</accession>
<dbReference type="SUPFAM" id="SSF56801">
    <property type="entry name" value="Acetyl-CoA synthetase-like"/>
    <property type="match status" value="1"/>
</dbReference>
<proteinExistence type="inferred from homology"/>
<dbReference type="Pfam" id="PF00501">
    <property type="entry name" value="AMP-binding"/>
    <property type="match status" value="1"/>
</dbReference>
<comment type="similarity">
    <text evidence="1">Belongs to the ATP-dependent AMP-binding enzyme family.</text>
</comment>
<evidence type="ECO:0000259" key="3">
    <source>
        <dbReference type="Pfam" id="PF00501"/>
    </source>
</evidence>
<dbReference type="EMBL" id="DQWS01000030">
    <property type="protein sequence ID" value="HDD52582.1"/>
    <property type="molecule type" value="Genomic_DNA"/>
</dbReference>
<dbReference type="Proteomes" id="UP000885690">
    <property type="component" value="Unassembled WGS sequence"/>
</dbReference>